<dbReference type="EMBL" id="PYDT01000008">
    <property type="protein sequence ID" value="THU52895.1"/>
    <property type="molecule type" value="Genomic_DNA"/>
</dbReference>
<accession>A0A4S8IVR7</accession>
<feature type="region of interest" description="Disordered" evidence="6">
    <location>
        <begin position="83"/>
        <end position="125"/>
    </location>
</feature>
<evidence type="ECO:0000256" key="2">
    <source>
        <dbReference type="ARBA" id="ARBA00023015"/>
    </source>
</evidence>
<dbReference type="InterPro" id="IPR050913">
    <property type="entry name" value="AP2/ERF_ERF"/>
</dbReference>
<evidence type="ECO:0000256" key="6">
    <source>
        <dbReference type="SAM" id="MobiDB-lite"/>
    </source>
</evidence>
<dbReference type="PROSITE" id="PS51032">
    <property type="entry name" value="AP2_ERF"/>
    <property type="match status" value="1"/>
</dbReference>
<comment type="subcellular location">
    <subcellularLocation>
        <location evidence="1">Nucleus</location>
    </subcellularLocation>
</comment>
<keyword evidence="9" id="KW-1185">Reference proteome</keyword>
<organism evidence="8 9">
    <name type="scientific">Musa balbisiana</name>
    <name type="common">Banana</name>
    <dbReference type="NCBI Taxonomy" id="52838"/>
    <lineage>
        <taxon>Eukaryota</taxon>
        <taxon>Viridiplantae</taxon>
        <taxon>Streptophyta</taxon>
        <taxon>Embryophyta</taxon>
        <taxon>Tracheophyta</taxon>
        <taxon>Spermatophyta</taxon>
        <taxon>Magnoliopsida</taxon>
        <taxon>Liliopsida</taxon>
        <taxon>Zingiberales</taxon>
        <taxon>Musaceae</taxon>
        <taxon>Musa</taxon>
    </lineage>
</organism>
<evidence type="ECO:0000313" key="8">
    <source>
        <dbReference type="EMBL" id="THU52895.1"/>
    </source>
</evidence>
<evidence type="ECO:0000256" key="3">
    <source>
        <dbReference type="ARBA" id="ARBA00023125"/>
    </source>
</evidence>
<dbReference type="GO" id="GO:0005634">
    <property type="term" value="C:nucleus"/>
    <property type="evidence" value="ECO:0007669"/>
    <property type="project" value="UniProtKB-SubCell"/>
</dbReference>
<gene>
    <name evidence="8" type="ORF">C4D60_Mb10t08730</name>
</gene>
<protein>
    <recommendedName>
        <fullName evidence="7">AP2/ERF domain-containing protein</fullName>
    </recommendedName>
</protein>
<dbReference type="GO" id="GO:0003700">
    <property type="term" value="F:DNA-binding transcription factor activity"/>
    <property type="evidence" value="ECO:0007669"/>
    <property type="project" value="InterPro"/>
</dbReference>
<dbReference type="InterPro" id="IPR001471">
    <property type="entry name" value="AP2/ERF_dom"/>
</dbReference>
<dbReference type="STRING" id="52838.A0A4S8IVR7"/>
<name>A0A4S8IVR7_MUSBA</name>
<dbReference type="AlphaFoldDB" id="A0A4S8IVR7"/>
<proteinExistence type="predicted"/>
<comment type="caution">
    <text evidence="8">The sequence shown here is derived from an EMBL/GenBank/DDBJ whole genome shotgun (WGS) entry which is preliminary data.</text>
</comment>
<evidence type="ECO:0000256" key="4">
    <source>
        <dbReference type="ARBA" id="ARBA00023163"/>
    </source>
</evidence>
<sequence length="329" mass="35317">MDTTFLVPIKRTEHIVVTPKPFSPQPKRRPSDVPVAAPLPRTVRIFCDDYDATDSSGDEGECCHSAARPAVLVQEVRFEARPARGGPHAWGCREEQAAKGGGPGKKRKAGPVVATGGDGSVQRFRGVRRRPGGKYAAEIRDPWRRVRVGLAPRTRCHHQLRSSPGGRRDRHPTPLRPLQPPKKNISENNLTSVSGGYDSAEESHNLSSPTSVLHGFSCSSSSKPSDQAEKPKQPGTVGDEKDVAAGSSVEPGGFLSLEKDEVLFDDLLGFGVFDDDDAPIGFLAEELSDAVLNGSGLDVDLGPTSTWQGVDDFFDGIGDLFPIEPLPAI</sequence>
<reference evidence="8 9" key="1">
    <citation type="journal article" date="2019" name="Nat. Plants">
        <title>Genome sequencing of Musa balbisiana reveals subgenome evolution and function divergence in polyploid bananas.</title>
        <authorList>
            <person name="Yao X."/>
        </authorList>
    </citation>
    <scope>NUCLEOTIDE SEQUENCE [LARGE SCALE GENOMIC DNA]</scope>
    <source>
        <strain evidence="9">cv. DH-PKW</strain>
        <tissue evidence="8">Leaves</tissue>
    </source>
</reference>
<feature type="domain" description="AP2/ERF" evidence="7">
    <location>
        <begin position="123"/>
        <end position="150"/>
    </location>
</feature>
<dbReference type="PANTHER" id="PTHR31194">
    <property type="entry name" value="SHN SHINE , DNA BINDING / TRANSCRIPTION FACTOR"/>
    <property type="match status" value="1"/>
</dbReference>
<keyword evidence="4" id="KW-0804">Transcription</keyword>
<dbReference type="PANTHER" id="PTHR31194:SF140">
    <property type="entry name" value="ETHYLENE-RESPONSIVE TRANSCRIPTION FACTOR CRF2"/>
    <property type="match status" value="1"/>
</dbReference>
<feature type="region of interest" description="Disordered" evidence="6">
    <location>
        <begin position="154"/>
        <end position="249"/>
    </location>
</feature>
<keyword evidence="2" id="KW-0805">Transcription regulation</keyword>
<dbReference type="Proteomes" id="UP000317650">
    <property type="component" value="Chromosome 10"/>
</dbReference>
<evidence type="ECO:0000259" key="7">
    <source>
        <dbReference type="PROSITE" id="PS51032"/>
    </source>
</evidence>
<dbReference type="GO" id="GO:0003677">
    <property type="term" value="F:DNA binding"/>
    <property type="evidence" value="ECO:0007669"/>
    <property type="project" value="UniProtKB-KW"/>
</dbReference>
<evidence type="ECO:0000256" key="5">
    <source>
        <dbReference type="ARBA" id="ARBA00023242"/>
    </source>
</evidence>
<feature type="compositionally biased region" description="Polar residues" evidence="6">
    <location>
        <begin position="205"/>
        <end position="225"/>
    </location>
</feature>
<feature type="compositionally biased region" description="Basic and acidic residues" evidence="6">
    <location>
        <begin position="226"/>
        <end position="243"/>
    </location>
</feature>
<keyword evidence="5" id="KW-0539">Nucleus</keyword>
<evidence type="ECO:0000256" key="1">
    <source>
        <dbReference type="ARBA" id="ARBA00004123"/>
    </source>
</evidence>
<evidence type="ECO:0000313" key="9">
    <source>
        <dbReference type="Proteomes" id="UP000317650"/>
    </source>
</evidence>
<keyword evidence="3" id="KW-0238">DNA-binding</keyword>